<keyword evidence="2" id="KW-0238">DNA-binding</keyword>
<dbReference type="InterPro" id="IPR028082">
    <property type="entry name" value="Peripla_BP_I"/>
</dbReference>
<keyword evidence="1" id="KW-0805">Transcription regulation</keyword>
<evidence type="ECO:0000256" key="1">
    <source>
        <dbReference type="ARBA" id="ARBA00023015"/>
    </source>
</evidence>
<evidence type="ECO:0000313" key="5">
    <source>
        <dbReference type="EMBL" id="TCO10687.1"/>
    </source>
</evidence>
<dbReference type="Pfam" id="PF00356">
    <property type="entry name" value="LacI"/>
    <property type="match status" value="1"/>
</dbReference>
<name>A0A4R2GNS7_9BACT</name>
<dbReference type="SUPFAM" id="SSF53822">
    <property type="entry name" value="Periplasmic binding protein-like I"/>
    <property type="match status" value="1"/>
</dbReference>
<gene>
    <name evidence="5" type="ORF">EV194_101318</name>
</gene>
<evidence type="ECO:0000256" key="2">
    <source>
        <dbReference type="ARBA" id="ARBA00023125"/>
    </source>
</evidence>
<dbReference type="Pfam" id="PF00532">
    <property type="entry name" value="Peripla_BP_1"/>
    <property type="match status" value="1"/>
</dbReference>
<dbReference type="Gene3D" id="3.40.50.2300">
    <property type="match status" value="2"/>
</dbReference>
<reference evidence="5 6" key="1">
    <citation type="submission" date="2019-03" db="EMBL/GenBank/DDBJ databases">
        <title>Genomic Encyclopedia of Type Strains, Phase IV (KMG-IV): sequencing the most valuable type-strain genomes for metagenomic binning, comparative biology and taxonomic classification.</title>
        <authorList>
            <person name="Goeker M."/>
        </authorList>
    </citation>
    <scope>NUCLEOTIDE SEQUENCE [LARGE SCALE GENOMIC DNA]</scope>
    <source>
        <strain evidence="5 6">DSM 24179</strain>
    </source>
</reference>
<protein>
    <submittedName>
        <fullName evidence="5">LacI family transcriptional regulator</fullName>
    </submittedName>
</protein>
<dbReference type="AlphaFoldDB" id="A0A4R2GNS7"/>
<dbReference type="InterPro" id="IPR001761">
    <property type="entry name" value="Peripla_BP/Lac1_sug-bd_dom"/>
</dbReference>
<dbReference type="GO" id="GO:0000976">
    <property type="term" value="F:transcription cis-regulatory region binding"/>
    <property type="evidence" value="ECO:0007669"/>
    <property type="project" value="TreeGrafter"/>
</dbReference>
<keyword evidence="6" id="KW-1185">Reference proteome</keyword>
<sequence>MHTCAFDFMKRITIKDIAKELGLHHSTVSRALRFSSVINPATRDRVINYAESKGYQVNRSALQLRGLGSNIIGVIVPNIHHNFFSNFVSNITRKAFESGYIVAVFQSEESLKQEVEIIHSIIQQNLAGVVSSHSMETQDTSHFNLLEKYKIPLVCFDRVNSSLKKSSVVLNNKSALKSVVMRLGKDGYSKIAYLSGSSSIQLFKDRQRGYSLGVKEIKSTYINCINIPGAFSVQKGKEIAMELFRIREKPDAVIFDSHFLALGALNYLKESEPDRLNTIGIASFGADTFSPVSSVKTLIIKQPEQEMAETAFTLLMEAISHPDGHDIKTMEFHAEIIDNNIKSIDR</sequence>
<dbReference type="GO" id="GO:0003700">
    <property type="term" value="F:DNA-binding transcription factor activity"/>
    <property type="evidence" value="ECO:0007669"/>
    <property type="project" value="TreeGrafter"/>
</dbReference>
<dbReference type="CDD" id="cd06267">
    <property type="entry name" value="PBP1_LacI_sugar_binding-like"/>
    <property type="match status" value="1"/>
</dbReference>
<evidence type="ECO:0000256" key="3">
    <source>
        <dbReference type="ARBA" id="ARBA00023163"/>
    </source>
</evidence>
<dbReference type="PANTHER" id="PTHR30146:SF109">
    <property type="entry name" value="HTH-TYPE TRANSCRIPTIONAL REGULATOR GALS"/>
    <property type="match status" value="1"/>
</dbReference>
<dbReference type="SMART" id="SM00354">
    <property type="entry name" value="HTH_LACI"/>
    <property type="match status" value="1"/>
</dbReference>
<dbReference type="Proteomes" id="UP000295221">
    <property type="component" value="Unassembled WGS sequence"/>
</dbReference>
<dbReference type="EMBL" id="SLWK01000001">
    <property type="protein sequence ID" value="TCO10687.1"/>
    <property type="molecule type" value="Genomic_DNA"/>
</dbReference>
<dbReference type="Gene3D" id="1.10.260.40">
    <property type="entry name" value="lambda repressor-like DNA-binding domains"/>
    <property type="match status" value="1"/>
</dbReference>
<proteinExistence type="predicted"/>
<dbReference type="InterPro" id="IPR000843">
    <property type="entry name" value="HTH_LacI"/>
</dbReference>
<keyword evidence="3" id="KW-0804">Transcription</keyword>
<comment type="caution">
    <text evidence="5">The sequence shown here is derived from an EMBL/GenBank/DDBJ whole genome shotgun (WGS) entry which is preliminary data.</text>
</comment>
<organism evidence="5 6">
    <name type="scientific">Natronoflexus pectinivorans</name>
    <dbReference type="NCBI Taxonomy" id="682526"/>
    <lineage>
        <taxon>Bacteria</taxon>
        <taxon>Pseudomonadati</taxon>
        <taxon>Bacteroidota</taxon>
        <taxon>Bacteroidia</taxon>
        <taxon>Marinilabiliales</taxon>
        <taxon>Marinilabiliaceae</taxon>
        <taxon>Natronoflexus</taxon>
    </lineage>
</organism>
<evidence type="ECO:0000259" key="4">
    <source>
        <dbReference type="PROSITE" id="PS50932"/>
    </source>
</evidence>
<dbReference type="CDD" id="cd01392">
    <property type="entry name" value="HTH_LacI"/>
    <property type="match status" value="1"/>
</dbReference>
<evidence type="ECO:0000313" key="6">
    <source>
        <dbReference type="Proteomes" id="UP000295221"/>
    </source>
</evidence>
<dbReference type="SUPFAM" id="SSF47413">
    <property type="entry name" value="lambda repressor-like DNA-binding domains"/>
    <property type="match status" value="1"/>
</dbReference>
<dbReference type="InterPro" id="IPR010982">
    <property type="entry name" value="Lambda_DNA-bd_dom_sf"/>
</dbReference>
<accession>A0A4R2GNS7</accession>
<dbReference type="PANTHER" id="PTHR30146">
    <property type="entry name" value="LACI-RELATED TRANSCRIPTIONAL REPRESSOR"/>
    <property type="match status" value="1"/>
</dbReference>
<dbReference type="PROSITE" id="PS50932">
    <property type="entry name" value="HTH_LACI_2"/>
    <property type="match status" value="1"/>
</dbReference>
<dbReference type="OrthoDB" id="9803256at2"/>
<feature type="domain" description="HTH lacI-type" evidence="4">
    <location>
        <begin position="12"/>
        <end position="66"/>
    </location>
</feature>